<protein>
    <submittedName>
        <fullName evidence="6">Outer membrane porin</fullName>
    </submittedName>
</protein>
<sequence>MKKASLALAVAAGTLGLTLGNVANAAFIEDSTAKLDLRNFYFNNDVRNSDTPSNKEWGQAFQLNLQSGFTEGTIGVGVDAIGLLGVRLDGGGRAGKDGQSRTPQSSGSTGTLFPLESDGSARDEFSSLGLTGKIRFSKTVAHIGTLQPKLPVVTFNDGRLIPQTFEGAQITSNEIDNLTLVVGQLEHAKGRASSDADGLSIARPANSLTAGIPVADSNKFYYGGADYKVNKDLLLQYYYGNLDDFYKQHFLGLTHTLALGAGSLKSDLRYFDTSSDGKNGSAAGRADGYIGAGYWNGGRANSDFGEVDNRTWSAMFTYSLEGHALSAGYQQVSGDSNFTQLNQGNLPGGQGGATTYLITDRQITNFGRAGERTWITQYGYDFGKIGVPGLTANVLYMKGDNIKAAGGDQKEWERDLTISYVLQEGAAKGLGFAWRNASLRSETSTGDIDQNRLIVSYSIPLL</sequence>
<dbReference type="AlphaFoldDB" id="F6AG05"/>
<dbReference type="InterPro" id="IPR005318">
    <property type="entry name" value="OM_porin_bac"/>
</dbReference>
<dbReference type="Pfam" id="PF03573">
    <property type="entry name" value="OprD"/>
    <property type="match status" value="1"/>
</dbReference>
<comment type="similarity">
    <text evidence="1">Belongs to the outer membrane porin (Opr) (TC 1.B.25) family.</text>
</comment>
<keyword evidence="7" id="KW-1185">Reference proteome</keyword>
<dbReference type="HOGENOM" id="CLU_042378_2_1_6"/>
<dbReference type="GO" id="GO:0015288">
    <property type="term" value="F:porin activity"/>
    <property type="evidence" value="ECO:0007669"/>
    <property type="project" value="TreeGrafter"/>
</dbReference>
<dbReference type="eggNOG" id="ENOG502Z9P4">
    <property type="taxonomic scope" value="Bacteria"/>
</dbReference>
<dbReference type="Gene3D" id="2.40.160.10">
    <property type="entry name" value="Porin"/>
    <property type="match status" value="1"/>
</dbReference>
<accession>F6AG05</accession>
<dbReference type="KEGG" id="pfv:Psefu_0359"/>
<dbReference type="EMBL" id="CP002727">
    <property type="protein sequence ID" value="AEF20343.1"/>
    <property type="molecule type" value="Genomic_DNA"/>
</dbReference>
<evidence type="ECO:0000256" key="2">
    <source>
        <dbReference type="ARBA" id="ARBA00022448"/>
    </source>
</evidence>
<dbReference type="STRING" id="743720.Psefu_0359"/>
<evidence type="ECO:0000256" key="1">
    <source>
        <dbReference type="ARBA" id="ARBA00009075"/>
    </source>
</evidence>
<feature type="region of interest" description="Disordered" evidence="4">
    <location>
        <begin position="92"/>
        <end position="118"/>
    </location>
</feature>
<dbReference type="Proteomes" id="UP000000686">
    <property type="component" value="Chromosome"/>
</dbReference>
<dbReference type="RefSeq" id="WP_013789486.1">
    <property type="nucleotide sequence ID" value="NC_015556.1"/>
</dbReference>
<dbReference type="GO" id="GO:0016020">
    <property type="term" value="C:membrane"/>
    <property type="evidence" value="ECO:0007669"/>
    <property type="project" value="InterPro"/>
</dbReference>
<proteinExistence type="inferred from homology"/>
<dbReference type="OrthoDB" id="6759120at2"/>
<dbReference type="InterPro" id="IPR023614">
    <property type="entry name" value="Porin_dom_sf"/>
</dbReference>
<feature type="signal peptide" evidence="5">
    <location>
        <begin position="1"/>
        <end position="25"/>
    </location>
</feature>
<keyword evidence="2" id="KW-0813">Transport</keyword>
<evidence type="ECO:0000313" key="7">
    <source>
        <dbReference type="Proteomes" id="UP000000686"/>
    </source>
</evidence>
<organism evidence="6 7">
    <name type="scientific">Pseudomonas fulva (strain 12-X)</name>
    <dbReference type="NCBI Taxonomy" id="743720"/>
    <lineage>
        <taxon>Bacteria</taxon>
        <taxon>Pseudomonadati</taxon>
        <taxon>Pseudomonadota</taxon>
        <taxon>Gammaproteobacteria</taxon>
        <taxon>Pseudomonadales</taxon>
        <taxon>Pseudomonadaceae</taxon>
        <taxon>Pseudomonas</taxon>
    </lineage>
</organism>
<evidence type="ECO:0000313" key="6">
    <source>
        <dbReference type="EMBL" id="AEF20343.1"/>
    </source>
</evidence>
<feature type="compositionally biased region" description="Polar residues" evidence="4">
    <location>
        <begin position="100"/>
        <end position="111"/>
    </location>
</feature>
<name>F6AG05_PSEF1</name>
<dbReference type="PANTHER" id="PTHR34596">
    <property type="entry name" value="CHITOPORIN"/>
    <property type="match status" value="1"/>
</dbReference>
<evidence type="ECO:0000256" key="5">
    <source>
        <dbReference type="SAM" id="SignalP"/>
    </source>
</evidence>
<gene>
    <name evidence="6" type="ordered locus">Psefu_0359</name>
</gene>
<evidence type="ECO:0000256" key="3">
    <source>
        <dbReference type="ARBA" id="ARBA00022729"/>
    </source>
</evidence>
<keyword evidence="3 5" id="KW-0732">Signal</keyword>
<reference evidence="6 7" key="1">
    <citation type="submission" date="2011-04" db="EMBL/GenBank/DDBJ databases">
        <title>Complete sequence of Pseudomonas fulva 12-X.</title>
        <authorList>
            <consortium name="US DOE Joint Genome Institute"/>
            <person name="Lucas S."/>
            <person name="Han J."/>
            <person name="Lapidus A."/>
            <person name="Cheng J.-F."/>
            <person name="Goodwin L."/>
            <person name="Pitluck S."/>
            <person name="Peters L."/>
            <person name="Mikhailova N."/>
            <person name="Pagani I."/>
            <person name="Davenport K."/>
            <person name="Han C."/>
            <person name="Tapia R."/>
            <person name="Land M."/>
            <person name="Hauser L."/>
            <person name="Kyrpides N."/>
            <person name="Ivanova N."/>
            <person name="Pagani I."/>
            <person name="Lcollab F.I."/>
            <person name="Woyke T."/>
        </authorList>
    </citation>
    <scope>NUCLEOTIDE SEQUENCE [LARGE SCALE GENOMIC DNA]</scope>
    <source>
        <strain evidence="7">12-X</strain>
    </source>
</reference>
<evidence type="ECO:0000256" key="4">
    <source>
        <dbReference type="SAM" id="MobiDB-lite"/>
    </source>
</evidence>
<feature type="chain" id="PRO_5003332896" evidence="5">
    <location>
        <begin position="26"/>
        <end position="462"/>
    </location>
</feature>
<dbReference type="PANTHER" id="PTHR34596:SF2">
    <property type="entry name" value="CHITOPORIN"/>
    <property type="match status" value="1"/>
</dbReference>